<evidence type="ECO:0000256" key="5">
    <source>
        <dbReference type="ARBA" id="ARBA00023136"/>
    </source>
</evidence>
<gene>
    <name evidence="10" type="ORF">PHYEVI_LOCUS2430</name>
</gene>
<keyword evidence="6" id="KW-0675">Receptor</keyword>
<evidence type="ECO:0008006" key="12">
    <source>
        <dbReference type="Google" id="ProtNLM"/>
    </source>
</evidence>
<keyword evidence="7" id="KW-0325">Glycoprotein</keyword>
<keyword evidence="5 8" id="KW-0472">Membrane</keyword>
<evidence type="ECO:0000256" key="9">
    <source>
        <dbReference type="SAM" id="SignalP"/>
    </source>
</evidence>
<feature type="transmembrane region" description="Helical" evidence="8">
    <location>
        <begin position="299"/>
        <end position="320"/>
    </location>
</feature>
<evidence type="ECO:0000313" key="10">
    <source>
        <dbReference type="EMBL" id="CAG9856000.1"/>
    </source>
</evidence>
<comment type="subcellular location">
    <subcellularLocation>
        <location evidence="1">Cell membrane</location>
        <topology evidence="1">Multi-pass membrane protein</topology>
    </subcellularLocation>
</comment>
<evidence type="ECO:0000256" key="4">
    <source>
        <dbReference type="ARBA" id="ARBA00022989"/>
    </source>
</evidence>
<protein>
    <recommendedName>
        <fullName evidence="12">Ionotropic receptor</fullName>
    </recommendedName>
</protein>
<evidence type="ECO:0000256" key="8">
    <source>
        <dbReference type="SAM" id="Phobius"/>
    </source>
</evidence>
<evidence type="ECO:0000256" key="6">
    <source>
        <dbReference type="ARBA" id="ARBA00023170"/>
    </source>
</evidence>
<dbReference type="OrthoDB" id="6819047at2759"/>
<keyword evidence="3 8" id="KW-0812">Transmembrane</keyword>
<sequence length="563" mass="65692">MLVKYFILILFAVPTVPNQVHILSNNQHELHKQFYKFFDKLARCKQTPTTCYFDKNYPDGIRDVIDRIISQNTCVPFLRDRFNGSFKVLKMYIFGNKTDEIYRLADEISVNPHYNSEVEIAFFITERVENKRFLETLLPYIWSKNISKFIVVFVQVQLEVYTYYPFDKRKFYRIEQFGKSCQKLFEDKTKNLNGAPFRAFVFERRPMTIFTNGKWSGFDIKNLEHIAAVINARYTTIGTKSSTIHEGFDNLTANLADVIMVRIFKAHYSSNTTSSYPFSLDYKSVIVPLPKKVVHSLNFFDHFIIFYATLALLATLLLLFSFNNNVQVEFSLYVLVLWGIVYSKPVANLKIFQTKFRILIVILFFSFTIISCNLGTSLLSHFLITRYEKPISTLEELKTSNIVLYVSQDLVKTSFIKSSGLWDKFVPMSPLNIENILERSSPNYAYVLRKDAVSYYCNKLRDEYGNPLYTAIKEPLLSSVGVYYLQKNSPFRSQFSKALLAIEQFGFTESTANPFKFKVTTSEEALKLRHFRLPFYSLFMGEMLAFLVFIIEVLYKKSTNYSL</sequence>
<dbReference type="AlphaFoldDB" id="A0A9N9THK9"/>
<evidence type="ECO:0000256" key="1">
    <source>
        <dbReference type="ARBA" id="ARBA00004651"/>
    </source>
</evidence>
<proteinExistence type="predicted"/>
<evidence type="ECO:0000256" key="2">
    <source>
        <dbReference type="ARBA" id="ARBA00022475"/>
    </source>
</evidence>
<evidence type="ECO:0000256" key="7">
    <source>
        <dbReference type="ARBA" id="ARBA00023180"/>
    </source>
</evidence>
<reference evidence="10" key="1">
    <citation type="submission" date="2022-01" db="EMBL/GenBank/DDBJ databases">
        <authorList>
            <person name="King R."/>
        </authorList>
    </citation>
    <scope>NUCLEOTIDE SEQUENCE</scope>
</reference>
<name>A0A9N9THK9_PHYSR</name>
<dbReference type="SUPFAM" id="SSF53850">
    <property type="entry name" value="Periplasmic binding protein-like II"/>
    <property type="match status" value="1"/>
</dbReference>
<dbReference type="PANTHER" id="PTHR42643:SF35">
    <property type="entry name" value="IONOTROPIC RECEPTOR 68A, ISOFORM A"/>
    <property type="match status" value="1"/>
</dbReference>
<evidence type="ECO:0000313" key="11">
    <source>
        <dbReference type="Proteomes" id="UP001153712"/>
    </source>
</evidence>
<dbReference type="EMBL" id="OU900104">
    <property type="protein sequence ID" value="CAG9856000.1"/>
    <property type="molecule type" value="Genomic_DNA"/>
</dbReference>
<feature type="transmembrane region" description="Helical" evidence="8">
    <location>
        <begin position="535"/>
        <end position="555"/>
    </location>
</feature>
<keyword evidence="2" id="KW-1003">Cell membrane</keyword>
<dbReference type="Proteomes" id="UP001153712">
    <property type="component" value="Chromosome 11"/>
</dbReference>
<evidence type="ECO:0000256" key="3">
    <source>
        <dbReference type="ARBA" id="ARBA00022692"/>
    </source>
</evidence>
<feature type="chain" id="PRO_5040479674" description="Ionotropic receptor" evidence="9">
    <location>
        <begin position="18"/>
        <end position="563"/>
    </location>
</feature>
<keyword evidence="4 8" id="KW-1133">Transmembrane helix</keyword>
<keyword evidence="11" id="KW-1185">Reference proteome</keyword>
<keyword evidence="9" id="KW-0732">Signal</keyword>
<accession>A0A9N9THK9</accession>
<feature type="signal peptide" evidence="9">
    <location>
        <begin position="1"/>
        <end position="17"/>
    </location>
</feature>
<dbReference type="PANTHER" id="PTHR42643">
    <property type="entry name" value="IONOTROPIC RECEPTOR 20A-RELATED"/>
    <property type="match status" value="1"/>
</dbReference>
<dbReference type="GO" id="GO:0005886">
    <property type="term" value="C:plasma membrane"/>
    <property type="evidence" value="ECO:0007669"/>
    <property type="project" value="UniProtKB-SubCell"/>
</dbReference>
<dbReference type="InterPro" id="IPR052192">
    <property type="entry name" value="Insect_Ionotropic_Sensory_Rcpt"/>
</dbReference>
<feature type="transmembrane region" description="Helical" evidence="8">
    <location>
        <begin position="332"/>
        <end position="352"/>
    </location>
</feature>
<feature type="transmembrane region" description="Helical" evidence="8">
    <location>
        <begin position="358"/>
        <end position="384"/>
    </location>
</feature>
<organism evidence="10 11">
    <name type="scientific">Phyllotreta striolata</name>
    <name type="common">Striped flea beetle</name>
    <name type="synonym">Crioceris striolata</name>
    <dbReference type="NCBI Taxonomy" id="444603"/>
    <lineage>
        <taxon>Eukaryota</taxon>
        <taxon>Metazoa</taxon>
        <taxon>Ecdysozoa</taxon>
        <taxon>Arthropoda</taxon>
        <taxon>Hexapoda</taxon>
        <taxon>Insecta</taxon>
        <taxon>Pterygota</taxon>
        <taxon>Neoptera</taxon>
        <taxon>Endopterygota</taxon>
        <taxon>Coleoptera</taxon>
        <taxon>Polyphaga</taxon>
        <taxon>Cucujiformia</taxon>
        <taxon>Chrysomeloidea</taxon>
        <taxon>Chrysomelidae</taxon>
        <taxon>Galerucinae</taxon>
        <taxon>Alticini</taxon>
        <taxon>Phyllotreta</taxon>
    </lineage>
</organism>